<proteinExistence type="predicted"/>
<accession>A0A6I2MEM6</accession>
<comment type="caution">
    <text evidence="2">The sequence shown here is derived from an EMBL/GenBank/DDBJ whole genome shotgun (WGS) entry which is preliminary data.</text>
</comment>
<protein>
    <submittedName>
        <fullName evidence="2">Uncharacterized protein</fullName>
    </submittedName>
</protein>
<dbReference type="RefSeq" id="WP_154319343.1">
    <property type="nucleotide sequence ID" value="NZ_CAJFZX010000011.1"/>
</dbReference>
<dbReference type="Proteomes" id="UP000441585">
    <property type="component" value="Unassembled WGS sequence"/>
</dbReference>
<reference evidence="2 3" key="1">
    <citation type="submission" date="2019-11" db="EMBL/GenBank/DDBJ databases">
        <title>Bacillus idriensis genome.</title>
        <authorList>
            <person name="Konopka E.N."/>
            <person name="Newman J.D."/>
        </authorList>
    </citation>
    <scope>NUCLEOTIDE SEQUENCE [LARGE SCALE GENOMIC DNA]</scope>
    <source>
        <strain evidence="2 3">DSM 19097</strain>
    </source>
</reference>
<gene>
    <name evidence="2" type="ORF">GJU41_19760</name>
</gene>
<evidence type="ECO:0000313" key="2">
    <source>
        <dbReference type="EMBL" id="MRX56199.1"/>
    </source>
</evidence>
<dbReference type="CDD" id="cd22231">
    <property type="entry name" value="RHH_NikR_HicB-like"/>
    <property type="match status" value="1"/>
</dbReference>
<feature type="region of interest" description="Disordered" evidence="1">
    <location>
        <begin position="22"/>
        <end position="69"/>
    </location>
</feature>
<organism evidence="2 3">
    <name type="scientific">Metabacillus idriensis</name>
    <dbReference type="NCBI Taxonomy" id="324768"/>
    <lineage>
        <taxon>Bacteria</taxon>
        <taxon>Bacillati</taxon>
        <taxon>Bacillota</taxon>
        <taxon>Bacilli</taxon>
        <taxon>Bacillales</taxon>
        <taxon>Bacillaceae</taxon>
        <taxon>Metabacillus</taxon>
    </lineage>
</organism>
<evidence type="ECO:0000313" key="3">
    <source>
        <dbReference type="Proteomes" id="UP000441585"/>
    </source>
</evidence>
<dbReference type="AlphaFoldDB" id="A0A6I2MEM6"/>
<evidence type="ECO:0000256" key="1">
    <source>
        <dbReference type="SAM" id="MobiDB-lite"/>
    </source>
</evidence>
<dbReference type="EMBL" id="WKKF01000009">
    <property type="protein sequence ID" value="MRX56199.1"/>
    <property type="molecule type" value="Genomic_DNA"/>
</dbReference>
<feature type="compositionally biased region" description="Low complexity" evidence="1">
    <location>
        <begin position="39"/>
        <end position="67"/>
    </location>
</feature>
<keyword evidence="3" id="KW-1185">Reference proteome</keyword>
<sequence length="160" mass="18035">MSTKNSLKDKIKKPNATQAFFNSYDTDKTTPDEIDNKVNDNLNNKNVNNSNDKNDNNKNITNNVDNKTYVDNDNVDIVNAEVNGDIDINDNDDDNYLRNLVSGKKPTKKKAKKVFTSFYMDPDLAAEVDKIASRGEKGDKSKLINAAIRKLLEEYGVIQK</sequence>
<name>A0A6I2MEM6_9BACI</name>
<feature type="compositionally biased region" description="Basic and acidic residues" evidence="1">
    <location>
        <begin position="25"/>
        <end position="38"/>
    </location>
</feature>